<evidence type="ECO:0000313" key="3">
    <source>
        <dbReference type="Proteomes" id="UP000827092"/>
    </source>
</evidence>
<reference evidence="2 3" key="1">
    <citation type="journal article" date="2022" name="Nat. Ecol. Evol.">
        <title>A masculinizing supergene underlies an exaggerated male reproductive morph in a spider.</title>
        <authorList>
            <person name="Hendrickx F."/>
            <person name="De Corte Z."/>
            <person name="Sonet G."/>
            <person name="Van Belleghem S.M."/>
            <person name="Kostlbacher S."/>
            <person name="Vangestel C."/>
        </authorList>
    </citation>
    <scope>NUCLEOTIDE SEQUENCE [LARGE SCALE GENOMIC DNA]</scope>
    <source>
        <strain evidence="2">W744_W776</strain>
    </source>
</reference>
<feature type="signal peptide" evidence="1">
    <location>
        <begin position="1"/>
        <end position="20"/>
    </location>
</feature>
<comment type="caution">
    <text evidence="2">The sequence shown here is derived from an EMBL/GenBank/DDBJ whole genome shotgun (WGS) entry which is preliminary data.</text>
</comment>
<name>A0AAV6TLR9_9ARAC</name>
<evidence type="ECO:0000256" key="1">
    <source>
        <dbReference type="SAM" id="SignalP"/>
    </source>
</evidence>
<sequence>MLLCSVVFVLSVSGSEKSSGYEVLYDCLHKHICDCNFGLEYQTCFYQLPKPIIDNFEKLAHQKFPEITNIRQSLYPVWHVLCKEPKEVFKYLSVLDQFPSLGDQKKGVSMIHS</sequence>
<keyword evidence="3" id="KW-1185">Reference proteome</keyword>
<evidence type="ECO:0000313" key="2">
    <source>
        <dbReference type="EMBL" id="KAG8172643.1"/>
    </source>
</evidence>
<dbReference type="AlphaFoldDB" id="A0AAV6TLR9"/>
<feature type="chain" id="PRO_5043966933" evidence="1">
    <location>
        <begin position="21"/>
        <end position="113"/>
    </location>
</feature>
<organism evidence="2 3">
    <name type="scientific">Oedothorax gibbosus</name>
    <dbReference type="NCBI Taxonomy" id="931172"/>
    <lineage>
        <taxon>Eukaryota</taxon>
        <taxon>Metazoa</taxon>
        <taxon>Ecdysozoa</taxon>
        <taxon>Arthropoda</taxon>
        <taxon>Chelicerata</taxon>
        <taxon>Arachnida</taxon>
        <taxon>Araneae</taxon>
        <taxon>Araneomorphae</taxon>
        <taxon>Entelegynae</taxon>
        <taxon>Araneoidea</taxon>
        <taxon>Linyphiidae</taxon>
        <taxon>Erigoninae</taxon>
        <taxon>Oedothorax</taxon>
    </lineage>
</organism>
<dbReference type="Proteomes" id="UP000827092">
    <property type="component" value="Unassembled WGS sequence"/>
</dbReference>
<accession>A0AAV6TLR9</accession>
<gene>
    <name evidence="2" type="ORF">JTE90_016080</name>
</gene>
<keyword evidence="1" id="KW-0732">Signal</keyword>
<dbReference type="EMBL" id="JAFNEN010002506">
    <property type="protein sequence ID" value="KAG8172643.1"/>
    <property type="molecule type" value="Genomic_DNA"/>
</dbReference>
<proteinExistence type="predicted"/>
<protein>
    <submittedName>
        <fullName evidence="2">Uncharacterized protein</fullName>
    </submittedName>
</protein>